<sequence length="67" mass="7704">MQLVHLDYTPDRAVMRTTERAGCKRDGPGRRPIRMTDMGRPNLKCEQTDARVDKTRNSRNSDQEPAC</sequence>
<dbReference type="AlphaFoldDB" id="A0A4U8UP26"/>
<dbReference type="Proteomes" id="UP000298663">
    <property type="component" value="Unassembled WGS sequence"/>
</dbReference>
<organism evidence="2 3">
    <name type="scientific">Steinernema carpocapsae</name>
    <name type="common">Entomopathogenic nematode</name>
    <dbReference type="NCBI Taxonomy" id="34508"/>
    <lineage>
        <taxon>Eukaryota</taxon>
        <taxon>Metazoa</taxon>
        <taxon>Ecdysozoa</taxon>
        <taxon>Nematoda</taxon>
        <taxon>Chromadorea</taxon>
        <taxon>Rhabditida</taxon>
        <taxon>Tylenchina</taxon>
        <taxon>Panagrolaimomorpha</taxon>
        <taxon>Strongyloidoidea</taxon>
        <taxon>Steinernematidae</taxon>
        <taxon>Steinernema</taxon>
    </lineage>
</organism>
<evidence type="ECO:0000313" key="2">
    <source>
        <dbReference type="EMBL" id="TMS33268.1"/>
    </source>
</evidence>
<keyword evidence="3" id="KW-1185">Reference proteome</keyword>
<name>A0A4U8UP26_STECR</name>
<protein>
    <submittedName>
        <fullName evidence="2">Uncharacterized protein</fullName>
    </submittedName>
</protein>
<feature type="compositionally biased region" description="Basic and acidic residues" evidence="1">
    <location>
        <begin position="46"/>
        <end position="67"/>
    </location>
</feature>
<dbReference type="EMBL" id="AZBU02000001">
    <property type="protein sequence ID" value="TMS33268.1"/>
    <property type="molecule type" value="Genomic_DNA"/>
</dbReference>
<evidence type="ECO:0000256" key="1">
    <source>
        <dbReference type="SAM" id="MobiDB-lite"/>
    </source>
</evidence>
<reference evidence="2 3" key="2">
    <citation type="journal article" date="2019" name="G3 (Bethesda)">
        <title>Hybrid Assembly of the Genome of the Entomopathogenic Nematode Steinernema carpocapsae Identifies the X-Chromosome.</title>
        <authorList>
            <person name="Serra L."/>
            <person name="Macchietto M."/>
            <person name="Macias-Munoz A."/>
            <person name="McGill C.J."/>
            <person name="Rodriguez I.M."/>
            <person name="Rodriguez B."/>
            <person name="Murad R."/>
            <person name="Mortazavi A."/>
        </authorList>
    </citation>
    <scope>NUCLEOTIDE SEQUENCE [LARGE SCALE GENOMIC DNA]</scope>
    <source>
        <strain evidence="2 3">ALL</strain>
    </source>
</reference>
<reference evidence="2 3" key="1">
    <citation type="journal article" date="2015" name="Genome Biol.">
        <title>Comparative genomics of Steinernema reveals deeply conserved gene regulatory networks.</title>
        <authorList>
            <person name="Dillman A.R."/>
            <person name="Macchietto M."/>
            <person name="Porter C.F."/>
            <person name="Rogers A."/>
            <person name="Williams B."/>
            <person name="Antoshechkin I."/>
            <person name="Lee M.M."/>
            <person name="Goodwin Z."/>
            <person name="Lu X."/>
            <person name="Lewis E.E."/>
            <person name="Goodrich-Blair H."/>
            <person name="Stock S.P."/>
            <person name="Adams B.J."/>
            <person name="Sternberg P.W."/>
            <person name="Mortazavi A."/>
        </authorList>
    </citation>
    <scope>NUCLEOTIDE SEQUENCE [LARGE SCALE GENOMIC DNA]</scope>
    <source>
        <strain evidence="2 3">ALL</strain>
    </source>
</reference>
<feature type="region of interest" description="Disordered" evidence="1">
    <location>
        <begin position="22"/>
        <end position="67"/>
    </location>
</feature>
<accession>A0A4U8UP26</accession>
<evidence type="ECO:0000313" key="3">
    <source>
        <dbReference type="Proteomes" id="UP000298663"/>
    </source>
</evidence>
<proteinExistence type="predicted"/>
<gene>
    <name evidence="2" type="ORF">L596_001027</name>
</gene>
<comment type="caution">
    <text evidence="2">The sequence shown here is derived from an EMBL/GenBank/DDBJ whole genome shotgun (WGS) entry which is preliminary data.</text>
</comment>